<dbReference type="InterPro" id="IPR013328">
    <property type="entry name" value="6PGD_dom2"/>
</dbReference>
<dbReference type="InterPro" id="IPR051402">
    <property type="entry name" value="KPR-Related"/>
</dbReference>
<dbReference type="Pfam" id="PF02558">
    <property type="entry name" value="ApbA"/>
    <property type="match status" value="1"/>
</dbReference>
<dbReference type="InterPro" id="IPR013752">
    <property type="entry name" value="KPA_reductase"/>
</dbReference>
<dbReference type="GO" id="GO:0005737">
    <property type="term" value="C:cytoplasm"/>
    <property type="evidence" value="ECO:0007669"/>
    <property type="project" value="TreeGrafter"/>
</dbReference>
<dbReference type="Gene3D" id="3.40.50.720">
    <property type="entry name" value="NAD(P)-binding Rossmann-like Domain"/>
    <property type="match status" value="1"/>
</dbReference>
<evidence type="ECO:0000256" key="5">
    <source>
        <dbReference type="SAM" id="Coils"/>
    </source>
</evidence>
<dbReference type="OrthoDB" id="3609at2759"/>
<organism evidence="8 9">
    <name type="scientific">Massarina eburnea CBS 473.64</name>
    <dbReference type="NCBI Taxonomy" id="1395130"/>
    <lineage>
        <taxon>Eukaryota</taxon>
        <taxon>Fungi</taxon>
        <taxon>Dikarya</taxon>
        <taxon>Ascomycota</taxon>
        <taxon>Pezizomycotina</taxon>
        <taxon>Dothideomycetes</taxon>
        <taxon>Pleosporomycetidae</taxon>
        <taxon>Pleosporales</taxon>
        <taxon>Massarineae</taxon>
        <taxon>Massarinaceae</taxon>
        <taxon>Massarina</taxon>
    </lineage>
</organism>
<evidence type="ECO:0000259" key="6">
    <source>
        <dbReference type="Pfam" id="PF02558"/>
    </source>
</evidence>
<dbReference type="Pfam" id="PF08546">
    <property type="entry name" value="ApbA_C"/>
    <property type="match status" value="1"/>
</dbReference>
<keyword evidence="5" id="KW-0175">Coiled coil</keyword>
<evidence type="ECO:0000313" key="9">
    <source>
        <dbReference type="Proteomes" id="UP000799753"/>
    </source>
</evidence>
<feature type="domain" description="Ketopantoate reductase C-terminal" evidence="7">
    <location>
        <begin position="192"/>
        <end position="321"/>
    </location>
</feature>
<feature type="coiled-coil region" evidence="5">
    <location>
        <begin position="245"/>
        <end position="272"/>
    </location>
</feature>
<evidence type="ECO:0000256" key="3">
    <source>
        <dbReference type="ARBA" id="ARBA00023002"/>
    </source>
</evidence>
<keyword evidence="3 4" id="KW-0560">Oxidoreductase</keyword>
<dbReference type="InterPro" id="IPR036291">
    <property type="entry name" value="NAD(P)-bd_dom_sf"/>
</dbReference>
<dbReference type="FunFam" id="1.10.1040.10:FF:000017">
    <property type="entry name" value="2-dehydropantoate 2-reductase"/>
    <property type="match status" value="1"/>
</dbReference>
<evidence type="ECO:0000256" key="1">
    <source>
        <dbReference type="ARBA" id="ARBA00007870"/>
    </source>
</evidence>
<dbReference type="Gene3D" id="1.10.1040.10">
    <property type="entry name" value="N-(1-d-carboxylethyl)-l-norvaline Dehydrogenase, domain 2"/>
    <property type="match status" value="1"/>
</dbReference>
<dbReference type="InterPro" id="IPR003710">
    <property type="entry name" value="ApbA"/>
</dbReference>
<name>A0A6A6S119_9PLEO</name>
<protein>
    <recommendedName>
        <fullName evidence="4">2-dehydropantoate 2-reductase</fullName>
        <ecNumber evidence="4">1.1.1.169</ecNumber>
    </recommendedName>
    <alternativeName>
        <fullName evidence="4">Ketopantoate reductase</fullName>
    </alternativeName>
</protein>
<reference evidence="8" key="1">
    <citation type="journal article" date="2020" name="Stud. Mycol.">
        <title>101 Dothideomycetes genomes: a test case for predicting lifestyles and emergence of pathogens.</title>
        <authorList>
            <person name="Haridas S."/>
            <person name="Albert R."/>
            <person name="Binder M."/>
            <person name="Bloem J."/>
            <person name="Labutti K."/>
            <person name="Salamov A."/>
            <person name="Andreopoulos B."/>
            <person name="Baker S."/>
            <person name="Barry K."/>
            <person name="Bills G."/>
            <person name="Bluhm B."/>
            <person name="Cannon C."/>
            <person name="Castanera R."/>
            <person name="Culley D."/>
            <person name="Daum C."/>
            <person name="Ezra D."/>
            <person name="Gonzalez J."/>
            <person name="Henrissat B."/>
            <person name="Kuo A."/>
            <person name="Liang C."/>
            <person name="Lipzen A."/>
            <person name="Lutzoni F."/>
            <person name="Magnuson J."/>
            <person name="Mondo S."/>
            <person name="Nolan M."/>
            <person name="Ohm R."/>
            <person name="Pangilinan J."/>
            <person name="Park H.-J."/>
            <person name="Ramirez L."/>
            <person name="Alfaro M."/>
            <person name="Sun H."/>
            <person name="Tritt A."/>
            <person name="Yoshinaga Y."/>
            <person name="Zwiers L.-H."/>
            <person name="Turgeon B."/>
            <person name="Goodwin S."/>
            <person name="Spatafora J."/>
            <person name="Crous P."/>
            <person name="Grigoriev I."/>
        </authorList>
    </citation>
    <scope>NUCLEOTIDE SEQUENCE</scope>
    <source>
        <strain evidence="8">CBS 473.64</strain>
    </source>
</reference>
<evidence type="ECO:0000256" key="2">
    <source>
        <dbReference type="ARBA" id="ARBA00022857"/>
    </source>
</evidence>
<evidence type="ECO:0000259" key="7">
    <source>
        <dbReference type="Pfam" id="PF08546"/>
    </source>
</evidence>
<keyword evidence="9" id="KW-1185">Reference proteome</keyword>
<sequence length="329" mass="35655">MTTDDTPKVLLFGVGSVGAVYLYLLSKVCSTTVVCRSNYDVVKKRGFVINSTIFGDNLLVKPNVVRNCGEVSTTDSSADNQPFDYVLVCSKAIPGIIPSEISAVVTPGHTIIVLLQNGINIEEEYVEAFPGTPIVSAAVYCKTTQRPAGVVTHDEIEKLQIGIYPPTASPGPAENFVTLLTACGGTAEFWPDVQQPRWYKLIMNASWNPICALTRATDVDFMASGKEATELIFDVMLEVCEIAKAHGYTITREQAEAQLQRAKARVGQGKSREVEPSMLQDVREGRRLEVEAIVGNTVRAGKAKGVPCPKLEVVYMLVRALDGSIGRAN</sequence>
<dbReference type="AlphaFoldDB" id="A0A6A6S119"/>
<dbReference type="SUPFAM" id="SSF48179">
    <property type="entry name" value="6-phosphogluconate dehydrogenase C-terminal domain-like"/>
    <property type="match status" value="1"/>
</dbReference>
<dbReference type="PANTHER" id="PTHR21708:SF30">
    <property type="entry name" value="2-DEHYDROPANTOATE 2-REDUCTASE-RELATED"/>
    <property type="match status" value="1"/>
</dbReference>
<dbReference type="GO" id="GO:0015940">
    <property type="term" value="P:pantothenate biosynthetic process"/>
    <property type="evidence" value="ECO:0007669"/>
    <property type="project" value="InterPro"/>
</dbReference>
<evidence type="ECO:0000256" key="4">
    <source>
        <dbReference type="RuleBase" id="RU362068"/>
    </source>
</evidence>
<dbReference type="SUPFAM" id="SSF51735">
    <property type="entry name" value="NAD(P)-binding Rossmann-fold domains"/>
    <property type="match status" value="1"/>
</dbReference>
<comment type="catalytic activity">
    <reaction evidence="4">
        <text>(R)-pantoate + NADP(+) = 2-dehydropantoate + NADPH + H(+)</text>
        <dbReference type="Rhea" id="RHEA:16233"/>
        <dbReference type="ChEBI" id="CHEBI:11561"/>
        <dbReference type="ChEBI" id="CHEBI:15378"/>
        <dbReference type="ChEBI" id="CHEBI:15980"/>
        <dbReference type="ChEBI" id="CHEBI:57783"/>
        <dbReference type="ChEBI" id="CHEBI:58349"/>
        <dbReference type="EC" id="1.1.1.169"/>
    </reaction>
</comment>
<dbReference type="PANTHER" id="PTHR21708">
    <property type="entry name" value="PROBABLE 2-DEHYDROPANTOATE 2-REDUCTASE"/>
    <property type="match status" value="1"/>
</dbReference>
<dbReference type="NCBIfam" id="TIGR00745">
    <property type="entry name" value="apbA_panE"/>
    <property type="match status" value="1"/>
</dbReference>
<dbReference type="EMBL" id="MU006785">
    <property type="protein sequence ID" value="KAF2640118.1"/>
    <property type="molecule type" value="Genomic_DNA"/>
</dbReference>
<proteinExistence type="inferred from homology"/>
<evidence type="ECO:0000313" key="8">
    <source>
        <dbReference type="EMBL" id="KAF2640118.1"/>
    </source>
</evidence>
<dbReference type="Proteomes" id="UP000799753">
    <property type="component" value="Unassembled WGS sequence"/>
</dbReference>
<dbReference type="GO" id="GO:0008677">
    <property type="term" value="F:2-dehydropantoate 2-reductase activity"/>
    <property type="evidence" value="ECO:0007669"/>
    <property type="project" value="UniProtKB-EC"/>
</dbReference>
<keyword evidence="2 4" id="KW-0521">NADP</keyword>
<gene>
    <name evidence="8" type="ORF">P280DRAFT_427869</name>
</gene>
<comment type="similarity">
    <text evidence="1 4">Belongs to the ketopantoate reductase family.</text>
</comment>
<dbReference type="EC" id="1.1.1.169" evidence="4"/>
<comment type="function">
    <text evidence="4">Catalyzes the NADPH-dependent reduction of ketopantoate into pantoic acid.</text>
</comment>
<dbReference type="InterPro" id="IPR008927">
    <property type="entry name" value="6-PGluconate_DH-like_C_sf"/>
</dbReference>
<accession>A0A6A6S119</accession>
<dbReference type="InterPro" id="IPR013332">
    <property type="entry name" value="KPR_N"/>
</dbReference>
<feature type="domain" description="Ketopantoate reductase N-terminal" evidence="6">
    <location>
        <begin position="10"/>
        <end position="164"/>
    </location>
</feature>